<dbReference type="HOGENOM" id="CLU_1136483_0_0_2"/>
<dbReference type="RefSeq" id="WP_013143124.1">
    <property type="nucleotide sequence ID" value="NC_014205.1"/>
</dbReference>
<dbReference type="KEGG" id="shc:Shell_0813"/>
<organism evidence="2 3">
    <name type="scientific">Staphylothermus hellenicus (strain DSM 12710 / JCM 10830 / BK20S6-10-b1 / P8)</name>
    <dbReference type="NCBI Taxonomy" id="591019"/>
    <lineage>
        <taxon>Archaea</taxon>
        <taxon>Thermoproteota</taxon>
        <taxon>Thermoprotei</taxon>
        <taxon>Desulfurococcales</taxon>
        <taxon>Desulfurococcaceae</taxon>
        <taxon>Staphylothermus</taxon>
    </lineage>
</organism>
<dbReference type="OrthoDB" id="147804at2157"/>
<dbReference type="STRING" id="591019.Shell_0813"/>
<dbReference type="EMBL" id="CP002051">
    <property type="protein sequence ID" value="ADI31926.1"/>
    <property type="molecule type" value="Genomic_DNA"/>
</dbReference>
<dbReference type="AlphaFoldDB" id="D7D830"/>
<reference evidence="3" key="1">
    <citation type="submission" date="2010-05" db="EMBL/GenBank/DDBJ databases">
        <title>Complete sequence of Staphylothermus hellenicus DSM 12710.</title>
        <authorList>
            <consortium name="US DOE Joint Genome Institute"/>
            <person name="Lucas S."/>
            <person name="Copeland A."/>
            <person name="Lapidus A."/>
            <person name="Cheng J.-F."/>
            <person name="Bruce D."/>
            <person name="Goodwin L."/>
            <person name="Pitluck S."/>
            <person name="Davenport K."/>
            <person name="Detter J.C."/>
            <person name="Han C."/>
            <person name="Tapia R."/>
            <person name="Larimer F."/>
            <person name="Land M."/>
            <person name="Hauser L."/>
            <person name="Kyrpides N."/>
            <person name="Mikhailova N."/>
            <person name="Anderson I.J."/>
            <person name="Woyke T."/>
        </authorList>
    </citation>
    <scope>NUCLEOTIDE SEQUENCE [LARGE SCALE GENOMIC DNA]</scope>
    <source>
        <strain evidence="3">DSM 12710 / JCM 10830 / BK20S6-10-b1 / P8</strain>
    </source>
</reference>
<dbReference type="Pfam" id="PF04016">
    <property type="entry name" value="DUF364"/>
    <property type="match status" value="1"/>
</dbReference>
<name>D7D830_STAHD</name>
<reference evidence="2 3" key="2">
    <citation type="journal article" date="2011" name="Stand. Genomic Sci.">
        <title>Complete genome sequence of Staphylothermus hellenicus P8.</title>
        <authorList>
            <person name="Anderson I."/>
            <person name="Wirth R."/>
            <person name="Lucas S."/>
            <person name="Copeland A."/>
            <person name="Lapidus A."/>
            <person name="Cheng J.F."/>
            <person name="Goodwin L."/>
            <person name="Pitluck S."/>
            <person name="Davenport K."/>
            <person name="Detter J.C."/>
            <person name="Han C."/>
            <person name="Tapia R."/>
            <person name="Land M."/>
            <person name="Hauser L."/>
            <person name="Pati A."/>
            <person name="Mikhailova N."/>
            <person name="Woyke T."/>
            <person name="Klenk H.P."/>
            <person name="Kyrpides N."/>
            <person name="Ivanova N."/>
        </authorList>
    </citation>
    <scope>NUCLEOTIDE SEQUENCE [LARGE SCALE GENOMIC DNA]</scope>
    <source>
        <strain evidence="3">DSM 12710 / JCM 10830 / BK20S6-10-b1 / P8</strain>
    </source>
</reference>
<keyword evidence="3" id="KW-1185">Reference proteome</keyword>
<dbReference type="eggNOG" id="arCOG03445">
    <property type="taxonomic scope" value="Archaea"/>
</dbReference>
<dbReference type="Gene3D" id="3.40.50.11590">
    <property type="match status" value="1"/>
</dbReference>
<sequence>MSILEIDEAIRHYALSLINDYGIDPYERVICYPKTGHDLGLPSEEYVLIRGPEILLTCIYHGYIGQAFTVSPREYSGRVIDVLNMDLGEISNRGVFYAFLNALFRSLGLVDKTVHCRSYEPVKCGMKLANHIIAKYGVGKRVLHIGYQPGHVEYLAYILKDNLLVTDLRNDTVWRSKYGRLVYDGLFNENYIGVSDIVLVTASSIVNKSFWNIISKAYLLGKKTYLYGVSASAITYFLNKYTPFKINVFCPYAK</sequence>
<accession>D7D830</accession>
<gene>
    <name evidence="2" type="ordered locus">Shell_0813</name>
</gene>
<evidence type="ECO:0000259" key="1">
    <source>
        <dbReference type="Pfam" id="PF04016"/>
    </source>
</evidence>
<dbReference type="Proteomes" id="UP000002573">
    <property type="component" value="Chromosome"/>
</dbReference>
<dbReference type="GeneID" id="9234102"/>
<proteinExistence type="predicted"/>
<feature type="domain" description="Putative heavy-metal chelation" evidence="1">
    <location>
        <begin position="138"/>
        <end position="241"/>
    </location>
</feature>
<dbReference type="SUPFAM" id="SSF159713">
    <property type="entry name" value="Dhaf3308-like"/>
    <property type="match status" value="1"/>
</dbReference>
<evidence type="ECO:0000313" key="3">
    <source>
        <dbReference type="Proteomes" id="UP000002573"/>
    </source>
</evidence>
<evidence type="ECO:0000313" key="2">
    <source>
        <dbReference type="EMBL" id="ADI31926.1"/>
    </source>
</evidence>
<dbReference type="InterPro" id="IPR007161">
    <property type="entry name" value="DUF364"/>
</dbReference>
<protein>
    <recommendedName>
        <fullName evidence="1">Putative heavy-metal chelation domain-containing protein</fullName>
    </recommendedName>
</protein>